<reference evidence="1 2" key="1">
    <citation type="journal article" date="2015" name="Parasit. Vectors">
        <title>Draft genome of the scabies mite.</title>
        <authorList>
            <person name="Rider S.D.Jr."/>
            <person name="Morgan M.S."/>
            <person name="Arlian L.G."/>
        </authorList>
    </citation>
    <scope>NUCLEOTIDE SEQUENCE [LARGE SCALE GENOMIC DNA]</scope>
    <source>
        <strain evidence="1">Arlian Lab</strain>
    </source>
</reference>
<name>A0A132A5H9_SARSC</name>
<dbReference type="AlphaFoldDB" id="A0A132A5H9"/>
<evidence type="ECO:0000313" key="1">
    <source>
        <dbReference type="EMBL" id="KPM06226.1"/>
    </source>
</evidence>
<dbReference type="EMBL" id="JXLN01010711">
    <property type="protein sequence ID" value="KPM06226.1"/>
    <property type="molecule type" value="Genomic_DNA"/>
</dbReference>
<dbReference type="VEuPathDB" id="VectorBase:SSCA000208"/>
<proteinExistence type="predicted"/>
<dbReference type="Proteomes" id="UP000616769">
    <property type="component" value="Unassembled WGS sequence"/>
</dbReference>
<accession>A0A132A5H9</accession>
<evidence type="ECO:0000313" key="2">
    <source>
        <dbReference type="Proteomes" id="UP000616769"/>
    </source>
</evidence>
<comment type="caution">
    <text evidence="1">The sequence shown here is derived from an EMBL/GenBank/DDBJ whole genome shotgun (WGS) entry which is preliminary data.</text>
</comment>
<organism evidence="1 2">
    <name type="scientific">Sarcoptes scabiei</name>
    <name type="common">Itch mite</name>
    <name type="synonym">Acarus scabiei</name>
    <dbReference type="NCBI Taxonomy" id="52283"/>
    <lineage>
        <taxon>Eukaryota</taxon>
        <taxon>Metazoa</taxon>
        <taxon>Ecdysozoa</taxon>
        <taxon>Arthropoda</taxon>
        <taxon>Chelicerata</taxon>
        <taxon>Arachnida</taxon>
        <taxon>Acari</taxon>
        <taxon>Acariformes</taxon>
        <taxon>Sarcoptiformes</taxon>
        <taxon>Astigmata</taxon>
        <taxon>Psoroptidia</taxon>
        <taxon>Sarcoptoidea</taxon>
        <taxon>Sarcoptidae</taxon>
        <taxon>Sarcoptinae</taxon>
        <taxon>Sarcoptes</taxon>
    </lineage>
</organism>
<gene>
    <name evidence="1" type="ORF">QR98_0046990</name>
</gene>
<sequence length="150" mass="17749">MDAIRNYQSEVKRYKLSQTIIDLETNVDKLSQFIQNAARQSMFKLKYPLIKILVQKRSKLWDSELKWLQVLVKKKMNKIFFARNPDLKQALYADYQSYMNRFIRMIQKKKSSRFIPITLLETHVIASYNISSGNKTDDSLSHPMTHSLIT</sequence>
<protein>
    <submittedName>
        <fullName evidence="1">Uncharacterized protein</fullName>
    </submittedName>
</protein>